<dbReference type="Proteomes" id="UP000824469">
    <property type="component" value="Unassembled WGS sequence"/>
</dbReference>
<keyword evidence="2" id="KW-1185">Reference proteome</keyword>
<proteinExistence type="predicted"/>
<protein>
    <submittedName>
        <fullName evidence="1">Uncharacterized protein</fullName>
    </submittedName>
</protein>
<dbReference type="EMBL" id="JAHRHJ020000010">
    <property type="protein sequence ID" value="KAH9297889.1"/>
    <property type="molecule type" value="Genomic_DNA"/>
</dbReference>
<sequence length="55" mass="5814">VDADVELMDWETDGLVVKVVVAVGVEEVRAVEAMTVLVSRSVGEAIAVVEVDALM</sequence>
<evidence type="ECO:0000313" key="1">
    <source>
        <dbReference type="EMBL" id="KAH9297889.1"/>
    </source>
</evidence>
<feature type="non-terminal residue" evidence="1">
    <location>
        <position position="55"/>
    </location>
</feature>
<feature type="non-terminal residue" evidence="1">
    <location>
        <position position="1"/>
    </location>
</feature>
<accession>A0AA38CJ59</accession>
<gene>
    <name evidence="1" type="ORF">KI387_029571</name>
</gene>
<reference evidence="1 2" key="1">
    <citation type="journal article" date="2021" name="Nat. Plants">
        <title>The Taxus genome provides insights into paclitaxel biosynthesis.</title>
        <authorList>
            <person name="Xiong X."/>
            <person name="Gou J."/>
            <person name="Liao Q."/>
            <person name="Li Y."/>
            <person name="Zhou Q."/>
            <person name="Bi G."/>
            <person name="Li C."/>
            <person name="Du R."/>
            <person name="Wang X."/>
            <person name="Sun T."/>
            <person name="Guo L."/>
            <person name="Liang H."/>
            <person name="Lu P."/>
            <person name="Wu Y."/>
            <person name="Zhang Z."/>
            <person name="Ro D.K."/>
            <person name="Shang Y."/>
            <person name="Huang S."/>
            <person name="Yan J."/>
        </authorList>
    </citation>
    <scope>NUCLEOTIDE SEQUENCE [LARGE SCALE GENOMIC DNA]</scope>
    <source>
        <strain evidence="1">Ta-2019</strain>
    </source>
</reference>
<organism evidence="1 2">
    <name type="scientific">Taxus chinensis</name>
    <name type="common">Chinese yew</name>
    <name type="synonym">Taxus wallichiana var. chinensis</name>
    <dbReference type="NCBI Taxonomy" id="29808"/>
    <lineage>
        <taxon>Eukaryota</taxon>
        <taxon>Viridiplantae</taxon>
        <taxon>Streptophyta</taxon>
        <taxon>Embryophyta</taxon>
        <taxon>Tracheophyta</taxon>
        <taxon>Spermatophyta</taxon>
        <taxon>Pinopsida</taxon>
        <taxon>Pinidae</taxon>
        <taxon>Conifers II</taxon>
        <taxon>Cupressales</taxon>
        <taxon>Taxaceae</taxon>
        <taxon>Taxus</taxon>
    </lineage>
</organism>
<comment type="caution">
    <text evidence="1">The sequence shown here is derived from an EMBL/GenBank/DDBJ whole genome shotgun (WGS) entry which is preliminary data.</text>
</comment>
<dbReference type="AlphaFoldDB" id="A0AA38CJ59"/>
<name>A0AA38CJ59_TAXCH</name>
<evidence type="ECO:0000313" key="2">
    <source>
        <dbReference type="Proteomes" id="UP000824469"/>
    </source>
</evidence>